<comment type="caution">
    <text evidence="3">The sequence shown here is derived from an EMBL/GenBank/DDBJ whole genome shotgun (WGS) entry which is preliminary data.</text>
</comment>
<name>A0AAN9TM95_9HEMI</name>
<evidence type="ECO:0000313" key="4">
    <source>
        <dbReference type="Proteomes" id="UP001367676"/>
    </source>
</evidence>
<keyword evidence="4" id="KW-1185">Reference proteome</keyword>
<reference evidence="3 4" key="1">
    <citation type="submission" date="2024-03" db="EMBL/GenBank/DDBJ databases">
        <title>Adaptation during the transition from Ophiocordyceps entomopathogen to insect associate is accompanied by gene loss and intensified selection.</title>
        <authorList>
            <person name="Ward C.M."/>
            <person name="Onetto C.A."/>
            <person name="Borneman A.R."/>
        </authorList>
    </citation>
    <scope>NUCLEOTIDE SEQUENCE [LARGE SCALE GENOMIC DNA]</scope>
    <source>
        <strain evidence="3">AWRI1</strain>
        <tissue evidence="3">Single Adult Female</tissue>
    </source>
</reference>
<feature type="chain" id="PRO_5042848491" description="Fibronectin type-III domain-containing protein" evidence="1">
    <location>
        <begin position="21"/>
        <end position="504"/>
    </location>
</feature>
<dbReference type="InterPro" id="IPR003961">
    <property type="entry name" value="FN3_dom"/>
</dbReference>
<sequence>MDPIILRFIIFLSLLCSTHGLSNQPAKVCKHTSKDKPYQKNPCAQSYPQKLNEHPAFDTVALNCSYNVVNMSECIWHSTNKNSSLYLRFAVPQNKTGLHEELFDLLRVCPFLDKPALTMEVSEVTDSKARLKWTFSSETAMADLDYDITYAEQATPWIARTVPTQKGLMRNAKGGSMLLTDLYGGMRHEVVIRATASASWLRRNCQMKRIDPGEWSHSVFTAFHTKRSPLSVNEGTFSIDTEKKESRMVIAFWKHVQRRNERCSVTVFEEAKPVKTSVCDNATEYSVKITNKAHRIEIRYTNRKEATKYHSINVRIPAKENINDNFTFAIVANSTGKYQLFWPQTSNVTIQAKLVGSNSSYLTWISNDTATSTFYVPDPVIFSMSENTPSSSGLKLSGCVLSNEDELIILQAATSDRILFVTWSYACPRLLEIMAIEKMLLILCKTLNYECIEGTSQRYKFNSEASDLLLAEIEPGQSYKIVGFGLTKHNTTIRSNEFHFFEAV</sequence>
<dbReference type="PROSITE" id="PS50853">
    <property type="entry name" value="FN3"/>
    <property type="match status" value="1"/>
</dbReference>
<organism evidence="3 4">
    <name type="scientific">Parthenolecanium corni</name>
    <dbReference type="NCBI Taxonomy" id="536013"/>
    <lineage>
        <taxon>Eukaryota</taxon>
        <taxon>Metazoa</taxon>
        <taxon>Ecdysozoa</taxon>
        <taxon>Arthropoda</taxon>
        <taxon>Hexapoda</taxon>
        <taxon>Insecta</taxon>
        <taxon>Pterygota</taxon>
        <taxon>Neoptera</taxon>
        <taxon>Paraneoptera</taxon>
        <taxon>Hemiptera</taxon>
        <taxon>Sternorrhyncha</taxon>
        <taxon>Coccoidea</taxon>
        <taxon>Coccidae</taxon>
        <taxon>Parthenolecanium</taxon>
    </lineage>
</organism>
<dbReference type="AlphaFoldDB" id="A0AAN9TM95"/>
<evidence type="ECO:0000256" key="1">
    <source>
        <dbReference type="SAM" id="SignalP"/>
    </source>
</evidence>
<evidence type="ECO:0000259" key="2">
    <source>
        <dbReference type="PROSITE" id="PS50853"/>
    </source>
</evidence>
<feature type="domain" description="Fibronectin type-III" evidence="2">
    <location>
        <begin position="115"/>
        <end position="228"/>
    </location>
</feature>
<gene>
    <name evidence="3" type="ORF">V9T40_006434</name>
</gene>
<dbReference type="EMBL" id="JBBCAQ010000014">
    <property type="protein sequence ID" value="KAK7598199.1"/>
    <property type="molecule type" value="Genomic_DNA"/>
</dbReference>
<protein>
    <recommendedName>
        <fullName evidence="2">Fibronectin type-III domain-containing protein</fullName>
    </recommendedName>
</protein>
<feature type="signal peptide" evidence="1">
    <location>
        <begin position="1"/>
        <end position="20"/>
    </location>
</feature>
<proteinExistence type="predicted"/>
<evidence type="ECO:0000313" key="3">
    <source>
        <dbReference type="EMBL" id="KAK7598199.1"/>
    </source>
</evidence>
<accession>A0AAN9TM95</accession>
<dbReference type="Proteomes" id="UP001367676">
    <property type="component" value="Unassembled WGS sequence"/>
</dbReference>
<keyword evidence="1" id="KW-0732">Signal</keyword>